<comment type="caution">
    <text evidence="2">The sequence shown here is derived from an EMBL/GenBank/DDBJ whole genome shotgun (WGS) entry which is preliminary data.</text>
</comment>
<gene>
    <name evidence="2" type="ORF">GRJ2_002392200</name>
</gene>
<sequence length="113" mass="12602">MESSMSCSVDICSNMVLHGLQGDNLLHHGSAGPEPQGRDWGNEVPPIIGEDQVRDHLRNLNIHKSVGCDEMCPMVLRELADVVVKLFFVIFEKSWQSDQVPSDQRKGNITAIF</sequence>
<dbReference type="EMBL" id="BAAFJT010000022">
    <property type="protein sequence ID" value="GAB0199268.1"/>
    <property type="molecule type" value="Genomic_DNA"/>
</dbReference>
<dbReference type="AlphaFoldDB" id="A0ABC9XNI1"/>
<dbReference type="PANTHER" id="PTHR33395:SF22">
    <property type="entry name" value="REVERSE TRANSCRIPTASE DOMAIN-CONTAINING PROTEIN"/>
    <property type="match status" value="1"/>
</dbReference>
<dbReference type="PANTHER" id="PTHR33395">
    <property type="entry name" value="TRANSCRIPTASE, PUTATIVE-RELATED-RELATED"/>
    <property type="match status" value="1"/>
</dbReference>
<evidence type="ECO:0000256" key="1">
    <source>
        <dbReference type="SAM" id="MobiDB-lite"/>
    </source>
</evidence>
<dbReference type="Proteomes" id="UP001623348">
    <property type="component" value="Unassembled WGS sequence"/>
</dbReference>
<proteinExistence type="predicted"/>
<organism evidence="2 3">
    <name type="scientific">Grus japonensis</name>
    <name type="common">Japanese crane</name>
    <name type="synonym">Red-crowned crane</name>
    <dbReference type="NCBI Taxonomy" id="30415"/>
    <lineage>
        <taxon>Eukaryota</taxon>
        <taxon>Metazoa</taxon>
        <taxon>Chordata</taxon>
        <taxon>Craniata</taxon>
        <taxon>Vertebrata</taxon>
        <taxon>Euteleostomi</taxon>
        <taxon>Archelosauria</taxon>
        <taxon>Archosauria</taxon>
        <taxon>Dinosauria</taxon>
        <taxon>Saurischia</taxon>
        <taxon>Theropoda</taxon>
        <taxon>Coelurosauria</taxon>
        <taxon>Aves</taxon>
        <taxon>Neognathae</taxon>
        <taxon>Neoaves</taxon>
        <taxon>Gruiformes</taxon>
        <taxon>Gruidae</taxon>
        <taxon>Grus</taxon>
    </lineage>
</organism>
<keyword evidence="3" id="KW-1185">Reference proteome</keyword>
<reference evidence="2 3" key="1">
    <citation type="submission" date="2024-06" db="EMBL/GenBank/DDBJ databases">
        <title>The draft genome of Grus japonensis, version 3.</title>
        <authorList>
            <person name="Nabeshima K."/>
            <person name="Suzuki S."/>
            <person name="Onuma M."/>
        </authorList>
    </citation>
    <scope>NUCLEOTIDE SEQUENCE [LARGE SCALE GENOMIC DNA]</scope>
    <source>
        <strain evidence="2 3">451A</strain>
    </source>
</reference>
<protein>
    <submittedName>
        <fullName evidence="2">Mitochondrial enolase superfamily member 1</fullName>
    </submittedName>
</protein>
<feature type="region of interest" description="Disordered" evidence="1">
    <location>
        <begin position="27"/>
        <end position="46"/>
    </location>
</feature>
<evidence type="ECO:0000313" key="2">
    <source>
        <dbReference type="EMBL" id="GAB0199268.1"/>
    </source>
</evidence>
<accession>A0ABC9XNI1</accession>
<name>A0ABC9XNI1_GRUJA</name>
<evidence type="ECO:0000313" key="3">
    <source>
        <dbReference type="Proteomes" id="UP001623348"/>
    </source>
</evidence>